<organism evidence="2 3">
    <name type="scientific">Methylovorus glucosotrophus (strain SIP3-4)</name>
    <dbReference type="NCBI Taxonomy" id="582744"/>
    <lineage>
        <taxon>Bacteria</taxon>
        <taxon>Pseudomonadati</taxon>
        <taxon>Pseudomonadota</taxon>
        <taxon>Betaproteobacteria</taxon>
        <taxon>Nitrosomonadales</taxon>
        <taxon>Methylophilaceae</taxon>
        <taxon>Methylovorus</taxon>
    </lineage>
</organism>
<dbReference type="KEGG" id="mei:Msip34_2868"/>
<protein>
    <submittedName>
        <fullName evidence="2">Uncharacterized protein</fullName>
    </submittedName>
</protein>
<proteinExistence type="predicted"/>
<name>C6XEN5_METGS</name>
<keyword evidence="2" id="KW-0614">Plasmid</keyword>
<evidence type="ECO:0000256" key="1">
    <source>
        <dbReference type="SAM" id="Phobius"/>
    </source>
</evidence>
<geneLocation type="plasmid" evidence="2 3">
    <name>pMsip01</name>
</geneLocation>
<sequence>MITKQNDSWTHRNDVVIQINPAKRKKVWLSLSFIGVLILLGILSTDQNSPLMKWAKHKEEMNERNALAPTMRALAESGKPDALIWIAKNFPGEKTQELETLIANGNTEAMMVIAKAKFEANDVAGAKQLIAKAASLGNVMAINDMTRLK</sequence>
<evidence type="ECO:0000313" key="2">
    <source>
        <dbReference type="EMBL" id="ACT52092.1"/>
    </source>
</evidence>
<keyword evidence="3" id="KW-1185">Reference proteome</keyword>
<reference evidence="3" key="1">
    <citation type="submission" date="2009-07" db="EMBL/GenBank/DDBJ databases">
        <title>Complete sequence of plasmid 1 of Methylovorus sp. SIP3-4.</title>
        <authorList>
            <consortium name="US DOE Joint Genome Institute"/>
            <person name="Lucas S."/>
            <person name="Copeland A."/>
            <person name="Lapidus A."/>
            <person name="Glavina del Rio T."/>
            <person name="Tice H."/>
            <person name="Bruce D."/>
            <person name="Goodwin L."/>
            <person name="Pitluck S."/>
            <person name="Clum A."/>
            <person name="Larimer F."/>
            <person name="Land M."/>
            <person name="Hauser L."/>
            <person name="Kyrpides N."/>
            <person name="Mikhailova N."/>
            <person name="Kayluzhnaya M."/>
            <person name="Chistoserdova L."/>
        </authorList>
    </citation>
    <scope>NUCLEOTIDE SEQUENCE [LARGE SCALE GENOMIC DNA]</scope>
    <source>
        <strain evidence="3">SIP3-4</strain>
        <plasmid evidence="3">pMsip01</plasmid>
    </source>
</reference>
<keyword evidence="1" id="KW-0472">Membrane</keyword>
<feature type="transmembrane region" description="Helical" evidence="1">
    <location>
        <begin position="27"/>
        <end position="44"/>
    </location>
</feature>
<reference evidence="2 3" key="2">
    <citation type="journal article" date="2011" name="J. Bacteriol.">
        <title>Genomes of three methylotrophs from a single niche uncover genetic and metabolic divergence of Methylophilaceae.</title>
        <authorList>
            <person name="Lapidus A."/>
            <person name="Clum A."/>
            <person name="Labutti K."/>
            <person name="Kaluzhnaya M.G."/>
            <person name="Lim S."/>
            <person name="Beck D.A."/>
            <person name="Glavina Del Rio T."/>
            <person name="Nolan M."/>
            <person name="Mavromatis K."/>
            <person name="Huntemann M."/>
            <person name="Lucas S."/>
            <person name="Lidstrom M.E."/>
            <person name="Ivanova N."/>
            <person name="Chistoserdova L."/>
        </authorList>
    </citation>
    <scope>NUCLEOTIDE SEQUENCE [LARGE SCALE GENOMIC DNA]</scope>
    <source>
        <strain evidence="2 3">SIP3-4</strain>
        <plasmid evidence="2 3">pMsip01</plasmid>
    </source>
</reference>
<dbReference type="EMBL" id="CP001675">
    <property type="protein sequence ID" value="ACT52092.1"/>
    <property type="molecule type" value="Genomic_DNA"/>
</dbReference>
<accession>C6XEN5</accession>
<keyword evidence="1" id="KW-0812">Transmembrane</keyword>
<dbReference type="AlphaFoldDB" id="C6XEN5"/>
<gene>
    <name evidence="2" type="ordered locus">Msip34_2868</name>
</gene>
<dbReference type="HOGENOM" id="CLU_1747497_0_0_4"/>
<evidence type="ECO:0000313" key="3">
    <source>
        <dbReference type="Proteomes" id="UP000002743"/>
    </source>
</evidence>
<dbReference type="Proteomes" id="UP000002743">
    <property type="component" value="Plasmid pMsip01"/>
</dbReference>
<dbReference type="RefSeq" id="WP_012777690.1">
    <property type="nucleotide sequence ID" value="NC_012970.1"/>
</dbReference>
<keyword evidence="1" id="KW-1133">Transmembrane helix</keyword>